<keyword evidence="1" id="KW-0175">Coiled coil</keyword>
<dbReference type="Proteomes" id="UP000243579">
    <property type="component" value="Unassembled WGS sequence"/>
</dbReference>
<organism evidence="3 4">
    <name type="scientific">Achlya hypogyna</name>
    <name type="common">Oomycete</name>
    <name type="synonym">Protoachlya hypogyna</name>
    <dbReference type="NCBI Taxonomy" id="1202772"/>
    <lineage>
        <taxon>Eukaryota</taxon>
        <taxon>Sar</taxon>
        <taxon>Stramenopiles</taxon>
        <taxon>Oomycota</taxon>
        <taxon>Saprolegniomycetes</taxon>
        <taxon>Saprolegniales</taxon>
        <taxon>Achlyaceae</taxon>
        <taxon>Achlya</taxon>
    </lineage>
</organism>
<dbReference type="AlphaFoldDB" id="A0A1V9ZA80"/>
<evidence type="ECO:0000313" key="4">
    <source>
        <dbReference type="Proteomes" id="UP000243579"/>
    </source>
</evidence>
<dbReference type="OrthoDB" id="78546at2759"/>
<reference evidence="3 4" key="1">
    <citation type="journal article" date="2014" name="Genome Biol. Evol.">
        <title>The secreted proteins of Achlya hypogyna and Thraustotheca clavata identify the ancestral oomycete secretome and reveal gene acquisitions by horizontal gene transfer.</title>
        <authorList>
            <person name="Misner I."/>
            <person name="Blouin N."/>
            <person name="Leonard G."/>
            <person name="Richards T.A."/>
            <person name="Lane C.E."/>
        </authorList>
    </citation>
    <scope>NUCLEOTIDE SEQUENCE [LARGE SCALE GENOMIC DNA]</scope>
    <source>
        <strain evidence="3 4">ATCC 48635</strain>
    </source>
</reference>
<comment type="caution">
    <text evidence="3">The sequence shown here is derived from an EMBL/GenBank/DDBJ whole genome shotgun (WGS) entry which is preliminary data.</text>
</comment>
<proteinExistence type="predicted"/>
<feature type="coiled-coil region" evidence="1">
    <location>
        <begin position="79"/>
        <end position="143"/>
    </location>
</feature>
<evidence type="ECO:0000256" key="2">
    <source>
        <dbReference type="SAM" id="MobiDB-lite"/>
    </source>
</evidence>
<feature type="compositionally biased region" description="Low complexity" evidence="2">
    <location>
        <begin position="18"/>
        <end position="41"/>
    </location>
</feature>
<name>A0A1V9ZA80_ACHHY</name>
<evidence type="ECO:0000313" key="3">
    <source>
        <dbReference type="EMBL" id="OQR94908.1"/>
    </source>
</evidence>
<accession>A0A1V9ZA80</accession>
<feature type="compositionally biased region" description="Basic and acidic residues" evidence="2">
    <location>
        <begin position="1"/>
        <end position="15"/>
    </location>
</feature>
<feature type="region of interest" description="Disordered" evidence="2">
    <location>
        <begin position="1"/>
        <end position="44"/>
    </location>
</feature>
<dbReference type="EMBL" id="JNBR01000347">
    <property type="protein sequence ID" value="OQR94908.1"/>
    <property type="molecule type" value="Genomic_DNA"/>
</dbReference>
<evidence type="ECO:0008006" key="5">
    <source>
        <dbReference type="Google" id="ProtNLM"/>
    </source>
</evidence>
<keyword evidence="4" id="KW-1185">Reference proteome</keyword>
<evidence type="ECO:0000256" key="1">
    <source>
        <dbReference type="SAM" id="Coils"/>
    </source>
</evidence>
<sequence>MHLEDAPEKLEDTRRPTTRSSTQQASSGSSPRSGTTDDTSSPVDVNMLTYFIGGGSSDDSVKKAKAKKNRHRLNNIRHRKRKQNESEQLRKSVVDMERRLLELREEAKQRLYKDGPNPFEEHAKLVKKDLDSAQEEKRLLEGTIAAQHQLIAFYEHAHMVPSLLRRRRASVS</sequence>
<gene>
    <name evidence="3" type="ORF">ACHHYP_20033</name>
</gene>
<protein>
    <recommendedName>
        <fullName evidence="5">BZIP domain-containing protein</fullName>
    </recommendedName>
</protein>